<evidence type="ECO:0000259" key="2">
    <source>
        <dbReference type="PROSITE" id="PS50222"/>
    </source>
</evidence>
<dbReference type="InterPro" id="IPR011992">
    <property type="entry name" value="EF-hand-dom_pair"/>
</dbReference>
<dbReference type="PROSITE" id="PS00018">
    <property type="entry name" value="EF_HAND_1"/>
    <property type="match status" value="2"/>
</dbReference>
<evidence type="ECO:0000313" key="4">
    <source>
        <dbReference type="Proteomes" id="UP001642900"/>
    </source>
</evidence>
<evidence type="ECO:0000256" key="1">
    <source>
        <dbReference type="SAM" id="SignalP"/>
    </source>
</evidence>
<dbReference type="AlphaFoldDB" id="A0A6G4WIC3"/>
<name>A0A6G4WIC3_9HYPH</name>
<feature type="signal peptide" evidence="1">
    <location>
        <begin position="1"/>
        <end position="42"/>
    </location>
</feature>
<feature type="chain" id="PRO_5026341331" evidence="1">
    <location>
        <begin position="43"/>
        <end position="165"/>
    </location>
</feature>
<protein>
    <submittedName>
        <fullName evidence="3">Acid-shock protein</fullName>
    </submittedName>
</protein>
<dbReference type="Gene3D" id="1.10.238.10">
    <property type="entry name" value="EF-hand"/>
    <property type="match status" value="2"/>
</dbReference>
<proteinExistence type="predicted"/>
<evidence type="ECO:0000313" key="3">
    <source>
        <dbReference type="EMBL" id="NGO54349.1"/>
    </source>
</evidence>
<dbReference type="SUPFAM" id="SSF47473">
    <property type="entry name" value="EF-hand"/>
    <property type="match status" value="1"/>
</dbReference>
<reference evidence="3 4" key="1">
    <citation type="submission" date="2020-02" db="EMBL/GenBank/DDBJ databases">
        <title>Genome sequence of strain CCNWXJ40-4.</title>
        <authorList>
            <person name="Gao J."/>
            <person name="Sun J."/>
        </authorList>
    </citation>
    <scope>NUCLEOTIDE SEQUENCE [LARGE SCALE GENOMIC DNA]</scope>
    <source>
        <strain evidence="3 4">CCNWXJ 40-4</strain>
    </source>
</reference>
<organism evidence="3 4">
    <name type="scientific">Allomesorhizobium camelthorni</name>
    <dbReference type="NCBI Taxonomy" id="475069"/>
    <lineage>
        <taxon>Bacteria</taxon>
        <taxon>Pseudomonadati</taxon>
        <taxon>Pseudomonadota</taxon>
        <taxon>Alphaproteobacteria</taxon>
        <taxon>Hyphomicrobiales</taxon>
        <taxon>Phyllobacteriaceae</taxon>
        <taxon>Allomesorhizobium</taxon>
    </lineage>
</organism>
<dbReference type="EMBL" id="JAAKZF010000050">
    <property type="protein sequence ID" value="NGO54349.1"/>
    <property type="molecule type" value="Genomic_DNA"/>
</dbReference>
<keyword evidence="1" id="KW-0732">Signal</keyword>
<feature type="domain" description="EF-hand" evidence="2">
    <location>
        <begin position="105"/>
        <end position="140"/>
    </location>
</feature>
<dbReference type="Proteomes" id="UP001642900">
    <property type="component" value="Unassembled WGS sequence"/>
</dbReference>
<dbReference type="InterPro" id="IPR018247">
    <property type="entry name" value="EF_Hand_1_Ca_BS"/>
</dbReference>
<dbReference type="InterPro" id="IPR002048">
    <property type="entry name" value="EF_hand_dom"/>
</dbReference>
<dbReference type="GO" id="GO:0005509">
    <property type="term" value="F:calcium ion binding"/>
    <property type="evidence" value="ECO:0007669"/>
    <property type="project" value="InterPro"/>
</dbReference>
<sequence>MSDDPFRTASGVTMQQEKTMKKSTKLAIAFLALAGTAGSAMAADNGGRRGDMRGMRFERTDADKSGDITFEEFSAAMKTRMGTADADGDGKMTVAEIASAIERMRAERRAQRIVDRFDTDGDGMLTAAEIESRQKKMFALMDRNDDGKVVKEEMPQRKDFRRGRH</sequence>
<feature type="domain" description="EF-hand" evidence="2">
    <location>
        <begin position="57"/>
        <end position="83"/>
    </location>
</feature>
<dbReference type="Pfam" id="PF13202">
    <property type="entry name" value="EF-hand_5"/>
    <property type="match status" value="3"/>
</dbReference>
<gene>
    <name evidence="3" type="ORF">G6N73_24990</name>
</gene>
<dbReference type="PROSITE" id="PS50222">
    <property type="entry name" value="EF_HAND_2"/>
    <property type="match status" value="2"/>
</dbReference>
<keyword evidence="4" id="KW-1185">Reference proteome</keyword>
<accession>A0A6G4WIC3</accession>
<comment type="caution">
    <text evidence="3">The sequence shown here is derived from an EMBL/GenBank/DDBJ whole genome shotgun (WGS) entry which is preliminary data.</text>
</comment>